<evidence type="ECO:0000313" key="2">
    <source>
        <dbReference type="EMBL" id="MFC6007576.1"/>
    </source>
</evidence>
<proteinExistence type="predicted"/>
<feature type="chain" id="PRO_5046871993" evidence="1">
    <location>
        <begin position="21"/>
        <end position="195"/>
    </location>
</feature>
<dbReference type="PROSITE" id="PS51257">
    <property type="entry name" value="PROKAR_LIPOPROTEIN"/>
    <property type="match status" value="1"/>
</dbReference>
<dbReference type="EMBL" id="JBHSRD010000004">
    <property type="protein sequence ID" value="MFC6007576.1"/>
    <property type="molecule type" value="Genomic_DNA"/>
</dbReference>
<protein>
    <submittedName>
        <fullName evidence="2">Uncharacterized protein</fullName>
    </submittedName>
</protein>
<dbReference type="RefSeq" id="WP_345715744.1">
    <property type="nucleotide sequence ID" value="NZ_BAABFP010000002.1"/>
</dbReference>
<feature type="signal peptide" evidence="1">
    <location>
        <begin position="1"/>
        <end position="20"/>
    </location>
</feature>
<name>A0ABW1JES9_9ACTN</name>
<evidence type="ECO:0000256" key="1">
    <source>
        <dbReference type="SAM" id="SignalP"/>
    </source>
</evidence>
<sequence length="195" mass="20229">MRRAPIGLLCVPLILAGATAGCSAGALSAPIKAAAAAGEPPVVATGSPFTVEQFGLTPVDLTLRYRECRTVMPPDASPAVAAYVNATNSALPGELLLTLALDDGPADATERAEQLRLDTIKLAAIKADPELAKAATALIRSVSNYDKVLTISKGDKIWQSNAPVAHAYNNDRSAASQRLRAALHLPPSACAVRRP</sequence>
<accession>A0ABW1JES9</accession>
<organism evidence="2 3">
    <name type="scientific">Angustibacter luteus</name>
    <dbReference type="NCBI Taxonomy" id="658456"/>
    <lineage>
        <taxon>Bacteria</taxon>
        <taxon>Bacillati</taxon>
        <taxon>Actinomycetota</taxon>
        <taxon>Actinomycetes</taxon>
        <taxon>Kineosporiales</taxon>
        <taxon>Kineosporiaceae</taxon>
    </lineage>
</organism>
<keyword evidence="1" id="KW-0732">Signal</keyword>
<gene>
    <name evidence="2" type="ORF">ACFQDO_10595</name>
</gene>
<evidence type="ECO:0000313" key="3">
    <source>
        <dbReference type="Proteomes" id="UP001596189"/>
    </source>
</evidence>
<comment type="caution">
    <text evidence="2">The sequence shown here is derived from an EMBL/GenBank/DDBJ whole genome shotgun (WGS) entry which is preliminary data.</text>
</comment>
<reference evidence="3" key="1">
    <citation type="journal article" date="2019" name="Int. J. Syst. Evol. Microbiol.">
        <title>The Global Catalogue of Microorganisms (GCM) 10K type strain sequencing project: providing services to taxonomists for standard genome sequencing and annotation.</title>
        <authorList>
            <consortium name="The Broad Institute Genomics Platform"/>
            <consortium name="The Broad Institute Genome Sequencing Center for Infectious Disease"/>
            <person name="Wu L."/>
            <person name="Ma J."/>
        </authorList>
    </citation>
    <scope>NUCLEOTIDE SEQUENCE [LARGE SCALE GENOMIC DNA]</scope>
    <source>
        <strain evidence="3">KACC 14249</strain>
    </source>
</reference>
<dbReference type="Proteomes" id="UP001596189">
    <property type="component" value="Unassembled WGS sequence"/>
</dbReference>
<keyword evidence="3" id="KW-1185">Reference proteome</keyword>